<name>A0A3E0VVP4_9MICO</name>
<dbReference type="InterPro" id="IPR024932">
    <property type="entry name" value="ApbE"/>
</dbReference>
<keyword evidence="5" id="KW-0808">Transferase</keyword>
<dbReference type="GO" id="GO:0016740">
    <property type="term" value="F:transferase activity"/>
    <property type="evidence" value="ECO:0007669"/>
    <property type="project" value="UniProtKB-KW"/>
</dbReference>
<evidence type="ECO:0000256" key="8">
    <source>
        <dbReference type="ARBA" id="ARBA00022842"/>
    </source>
</evidence>
<organism evidence="11 12">
    <name type="scientific">Subtercola boreus</name>
    <dbReference type="NCBI Taxonomy" id="120213"/>
    <lineage>
        <taxon>Bacteria</taxon>
        <taxon>Bacillati</taxon>
        <taxon>Actinomycetota</taxon>
        <taxon>Actinomycetes</taxon>
        <taxon>Micrococcales</taxon>
        <taxon>Microbacteriaceae</taxon>
        <taxon>Subtercola</taxon>
    </lineage>
</organism>
<dbReference type="SUPFAM" id="SSF143631">
    <property type="entry name" value="ApbE-like"/>
    <property type="match status" value="1"/>
</dbReference>
<dbReference type="OrthoDB" id="9778595at2"/>
<proteinExistence type="predicted"/>
<dbReference type="Proteomes" id="UP000256541">
    <property type="component" value="Unassembled WGS sequence"/>
</dbReference>
<evidence type="ECO:0000256" key="5">
    <source>
        <dbReference type="ARBA" id="ARBA00022679"/>
    </source>
</evidence>
<protein>
    <recommendedName>
        <fullName evidence="3">FAD:protein FMN transferase</fullName>
        <ecNumber evidence="2">2.7.1.180</ecNumber>
    </recommendedName>
    <alternativeName>
        <fullName evidence="9">Flavin transferase</fullName>
    </alternativeName>
</protein>
<keyword evidence="8" id="KW-0460">Magnesium</keyword>
<evidence type="ECO:0000256" key="7">
    <source>
        <dbReference type="ARBA" id="ARBA00022827"/>
    </source>
</evidence>
<reference evidence="11 12" key="1">
    <citation type="submission" date="2017-04" db="EMBL/GenBank/DDBJ databases">
        <title>Comparative genome analysis of Subtercola boreus.</title>
        <authorList>
            <person name="Cho Y.-J."/>
            <person name="Cho A."/>
            <person name="Kim O.-S."/>
            <person name="Lee J.-I."/>
        </authorList>
    </citation>
    <scope>NUCLEOTIDE SEQUENCE [LARGE SCALE GENOMIC DNA]</scope>
    <source>
        <strain evidence="11 12">P27479</strain>
    </source>
</reference>
<keyword evidence="4" id="KW-0285">Flavoprotein</keyword>
<dbReference type="AlphaFoldDB" id="A0A3E0VVP4"/>
<dbReference type="PANTHER" id="PTHR30040">
    <property type="entry name" value="THIAMINE BIOSYNTHESIS LIPOPROTEIN APBE"/>
    <property type="match status" value="1"/>
</dbReference>
<evidence type="ECO:0000256" key="4">
    <source>
        <dbReference type="ARBA" id="ARBA00022630"/>
    </source>
</evidence>
<comment type="cofactor">
    <cofactor evidence="1">
        <name>Mg(2+)</name>
        <dbReference type="ChEBI" id="CHEBI:18420"/>
    </cofactor>
</comment>
<evidence type="ECO:0000256" key="2">
    <source>
        <dbReference type="ARBA" id="ARBA00011955"/>
    </source>
</evidence>
<dbReference type="PANTHER" id="PTHR30040:SF2">
    <property type="entry name" value="FAD:PROTEIN FMN TRANSFERASE"/>
    <property type="match status" value="1"/>
</dbReference>
<dbReference type="EMBL" id="NBXB01000039">
    <property type="protein sequence ID" value="RFA12907.1"/>
    <property type="molecule type" value="Genomic_DNA"/>
</dbReference>
<accession>A0A3E0VVP4</accession>
<evidence type="ECO:0000256" key="10">
    <source>
        <dbReference type="ARBA" id="ARBA00048540"/>
    </source>
</evidence>
<dbReference type="GO" id="GO:0046872">
    <property type="term" value="F:metal ion binding"/>
    <property type="evidence" value="ECO:0007669"/>
    <property type="project" value="UniProtKB-KW"/>
</dbReference>
<evidence type="ECO:0000256" key="3">
    <source>
        <dbReference type="ARBA" id="ARBA00016337"/>
    </source>
</evidence>
<keyword evidence="6" id="KW-0479">Metal-binding</keyword>
<evidence type="ECO:0000256" key="1">
    <source>
        <dbReference type="ARBA" id="ARBA00001946"/>
    </source>
</evidence>
<comment type="catalytic activity">
    <reaction evidence="10">
        <text>L-threonyl-[protein] + FAD = FMN-L-threonyl-[protein] + AMP + H(+)</text>
        <dbReference type="Rhea" id="RHEA:36847"/>
        <dbReference type="Rhea" id="RHEA-COMP:11060"/>
        <dbReference type="Rhea" id="RHEA-COMP:11061"/>
        <dbReference type="ChEBI" id="CHEBI:15378"/>
        <dbReference type="ChEBI" id="CHEBI:30013"/>
        <dbReference type="ChEBI" id="CHEBI:57692"/>
        <dbReference type="ChEBI" id="CHEBI:74257"/>
        <dbReference type="ChEBI" id="CHEBI:456215"/>
        <dbReference type="EC" id="2.7.1.180"/>
    </reaction>
</comment>
<sequence length="248" mass="27063">MPTHVFETMGTGASIRFAGDLPPAETLTPVEKCFDGFDEQFSLYRSESEISEIARGALTLPLASERFRDMYAEALHWRILTQDSFSPHRPDRVLDLSGLVKAKAMAAAAAELRAADLHDWMLNVGGDLLIDGNREGSPWHVAVVDPDDRRRLLCTFDLDGSRTSLATSGTTERGEHVWRSRATSTYRQVSVVADDIVTADVLATAILAGGQERLDESVESFGVDVIAVDADGSIVATERMRRAHGFAA</sequence>
<dbReference type="EC" id="2.7.1.180" evidence="2"/>
<gene>
    <name evidence="11" type="ORF">B7R22_14780</name>
</gene>
<dbReference type="Gene3D" id="3.10.520.10">
    <property type="entry name" value="ApbE-like domains"/>
    <property type="match status" value="2"/>
</dbReference>
<evidence type="ECO:0000313" key="11">
    <source>
        <dbReference type="EMBL" id="RFA12907.1"/>
    </source>
</evidence>
<dbReference type="InterPro" id="IPR003374">
    <property type="entry name" value="ApbE-like_sf"/>
</dbReference>
<evidence type="ECO:0000256" key="6">
    <source>
        <dbReference type="ARBA" id="ARBA00022723"/>
    </source>
</evidence>
<evidence type="ECO:0000256" key="9">
    <source>
        <dbReference type="ARBA" id="ARBA00031306"/>
    </source>
</evidence>
<keyword evidence="7" id="KW-0274">FAD</keyword>
<dbReference type="RefSeq" id="WP_116412489.1">
    <property type="nucleotide sequence ID" value="NZ_NBXB01000039.1"/>
</dbReference>
<evidence type="ECO:0000313" key="12">
    <source>
        <dbReference type="Proteomes" id="UP000256541"/>
    </source>
</evidence>
<dbReference type="Pfam" id="PF02424">
    <property type="entry name" value="ApbE"/>
    <property type="match status" value="1"/>
</dbReference>
<comment type="caution">
    <text evidence="11">The sequence shown here is derived from an EMBL/GenBank/DDBJ whole genome shotgun (WGS) entry which is preliminary data.</text>
</comment>